<dbReference type="GO" id="GO:0010274">
    <property type="term" value="P:hydrotropism"/>
    <property type="evidence" value="ECO:0007669"/>
    <property type="project" value="InterPro"/>
</dbReference>
<evidence type="ECO:0008006" key="4">
    <source>
        <dbReference type="Google" id="ProtNLM"/>
    </source>
</evidence>
<gene>
    <name evidence="2" type="ORF">T459_30912</name>
</gene>
<proteinExistence type="predicted"/>
<dbReference type="InterPro" id="IPR006460">
    <property type="entry name" value="MIZ1-like_pln"/>
</dbReference>
<dbReference type="KEGG" id="cann:107853206"/>
<dbReference type="OMA" id="LEEYVWG"/>
<dbReference type="STRING" id="4072.A0A1U8F2L5"/>
<protein>
    <recommendedName>
        <fullName evidence="4">Protein MIZU-KUSSEI 1</fullName>
    </recommendedName>
</protein>
<accession>A0A2G2Y9Q7</accession>
<evidence type="ECO:0000313" key="3">
    <source>
        <dbReference type="Proteomes" id="UP000222542"/>
    </source>
</evidence>
<evidence type="ECO:0000256" key="1">
    <source>
        <dbReference type="SAM" id="MobiDB-lite"/>
    </source>
</evidence>
<keyword evidence="3" id="KW-1185">Reference proteome</keyword>
<dbReference type="NCBIfam" id="TIGR01570">
    <property type="entry name" value="A_thal_3588"/>
    <property type="match status" value="1"/>
</dbReference>
<reference evidence="2 3" key="1">
    <citation type="journal article" date="2014" name="Nat. Genet.">
        <title>Genome sequence of the hot pepper provides insights into the evolution of pungency in Capsicum species.</title>
        <authorList>
            <person name="Kim S."/>
            <person name="Park M."/>
            <person name="Yeom S.I."/>
            <person name="Kim Y.M."/>
            <person name="Lee J.M."/>
            <person name="Lee H.A."/>
            <person name="Seo E."/>
            <person name="Choi J."/>
            <person name="Cheong K."/>
            <person name="Kim K.T."/>
            <person name="Jung K."/>
            <person name="Lee G.W."/>
            <person name="Oh S.K."/>
            <person name="Bae C."/>
            <person name="Kim S.B."/>
            <person name="Lee H.Y."/>
            <person name="Kim S.Y."/>
            <person name="Kim M.S."/>
            <person name="Kang B.C."/>
            <person name="Jo Y.D."/>
            <person name="Yang H.B."/>
            <person name="Jeong H.J."/>
            <person name="Kang W.H."/>
            <person name="Kwon J.K."/>
            <person name="Shin C."/>
            <person name="Lim J.Y."/>
            <person name="Park J.H."/>
            <person name="Huh J.H."/>
            <person name="Kim J.S."/>
            <person name="Kim B.D."/>
            <person name="Cohen O."/>
            <person name="Paran I."/>
            <person name="Suh M.C."/>
            <person name="Lee S.B."/>
            <person name="Kim Y.K."/>
            <person name="Shin Y."/>
            <person name="Noh S.J."/>
            <person name="Park J."/>
            <person name="Seo Y.S."/>
            <person name="Kwon S.Y."/>
            <person name="Kim H.A."/>
            <person name="Park J.M."/>
            <person name="Kim H.J."/>
            <person name="Choi S.B."/>
            <person name="Bosland P.W."/>
            <person name="Reeves G."/>
            <person name="Jo S.H."/>
            <person name="Lee B.W."/>
            <person name="Cho H.T."/>
            <person name="Choi H.S."/>
            <person name="Lee M.S."/>
            <person name="Yu Y."/>
            <person name="Do Choi Y."/>
            <person name="Park B.S."/>
            <person name="van Deynze A."/>
            <person name="Ashrafi H."/>
            <person name="Hill T."/>
            <person name="Kim W.T."/>
            <person name="Pai H.S."/>
            <person name="Ahn H.K."/>
            <person name="Yeam I."/>
            <person name="Giovannoni J.J."/>
            <person name="Rose J.K."/>
            <person name="Sorensen I."/>
            <person name="Lee S.J."/>
            <person name="Kim R.W."/>
            <person name="Choi I.Y."/>
            <person name="Choi B.S."/>
            <person name="Lim J.S."/>
            <person name="Lee Y.H."/>
            <person name="Choi D."/>
        </authorList>
    </citation>
    <scope>NUCLEOTIDE SEQUENCE [LARGE SCALE GENOMIC DNA]</scope>
    <source>
        <strain evidence="3">cv. CM334</strain>
    </source>
</reference>
<dbReference type="Pfam" id="PF04759">
    <property type="entry name" value="DUF617"/>
    <property type="match status" value="1"/>
</dbReference>
<feature type="region of interest" description="Disordered" evidence="1">
    <location>
        <begin position="1"/>
        <end position="20"/>
    </location>
</feature>
<reference evidence="2 3" key="2">
    <citation type="journal article" date="2017" name="Genome Biol.">
        <title>New reference genome sequences of hot pepper reveal the massive evolution of plant disease-resistance genes by retroduplication.</title>
        <authorList>
            <person name="Kim S."/>
            <person name="Park J."/>
            <person name="Yeom S.I."/>
            <person name="Kim Y.M."/>
            <person name="Seo E."/>
            <person name="Kim K.T."/>
            <person name="Kim M.S."/>
            <person name="Lee J.M."/>
            <person name="Cheong K."/>
            <person name="Shin H.S."/>
            <person name="Kim S.B."/>
            <person name="Han K."/>
            <person name="Lee J."/>
            <person name="Park M."/>
            <person name="Lee H.A."/>
            <person name="Lee H.Y."/>
            <person name="Lee Y."/>
            <person name="Oh S."/>
            <person name="Lee J.H."/>
            <person name="Choi E."/>
            <person name="Choi E."/>
            <person name="Lee S.E."/>
            <person name="Jeon J."/>
            <person name="Kim H."/>
            <person name="Choi G."/>
            <person name="Song H."/>
            <person name="Lee J."/>
            <person name="Lee S.C."/>
            <person name="Kwon J.K."/>
            <person name="Lee H.Y."/>
            <person name="Koo N."/>
            <person name="Hong Y."/>
            <person name="Kim R.W."/>
            <person name="Kang W.H."/>
            <person name="Huh J.H."/>
            <person name="Kang B.C."/>
            <person name="Yang T.J."/>
            <person name="Lee Y.H."/>
            <person name="Bennetzen J.L."/>
            <person name="Choi D."/>
        </authorList>
    </citation>
    <scope>NUCLEOTIDE SEQUENCE [LARGE SCALE GENOMIC DNA]</scope>
    <source>
        <strain evidence="3">cv. CM334</strain>
    </source>
</reference>
<organism evidence="2 3">
    <name type="scientific">Capsicum annuum</name>
    <name type="common">Capsicum pepper</name>
    <dbReference type="NCBI Taxonomy" id="4072"/>
    <lineage>
        <taxon>Eukaryota</taxon>
        <taxon>Viridiplantae</taxon>
        <taxon>Streptophyta</taxon>
        <taxon>Embryophyta</taxon>
        <taxon>Tracheophyta</taxon>
        <taxon>Spermatophyta</taxon>
        <taxon>Magnoliopsida</taxon>
        <taxon>eudicotyledons</taxon>
        <taxon>Gunneridae</taxon>
        <taxon>Pentapetalae</taxon>
        <taxon>asterids</taxon>
        <taxon>lamiids</taxon>
        <taxon>Solanales</taxon>
        <taxon>Solanaceae</taxon>
        <taxon>Solanoideae</taxon>
        <taxon>Capsiceae</taxon>
        <taxon>Capsicum</taxon>
    </lineage>
</organism>
<dbReference type="Gramene" id="PHT66487">
    <property type="protein sequence ID" value="PHT66487"/>
    <property type="gene ID" value="T459_30912"/>
</dbReference>
<dbReference type="AlphaFoldDB" id="A0A1U8F2L5"/>
<evidence type="ECO:0000313" key="2">
    <source>
        <dbReference type="EMBL" id="PHT66487.1"/>
    </source>
</evidence>
<feature type="compositionally biased region" description="Low complexity" evidence="1">
    <location>
        <begin position="39"/>
        <end position="71"/>
    </location>
</feature>
<dbReference type="OrthoDB" id="672310at2759"/>
<accession>A0A1U8F2L5</accession>
<sequence length="281" mass="31145">MAFRFKNQNPKPSSIYSSPFNQIETPPLLSLLQRTTNHHNCTTTTTNTNTNTNTTNTNTNTKKSRKSSSSGTSGGILKMFKLLPMLTTGCKMVALLGGRPRNKPMLTDKATTITLFGYKKGRVSLAVQEDPHRPPIFVIELPMLTGVFHKEMASDIVRLALESETKTHKKKVLEEFVWAVYCNGRKVGYSIRRTSKNMSDDEAHVMQLLRGVSMGAGVLPCPIIHHDEKESSGGGGIDGEITYMRARFDKVVGSKDSEAFYMINPDGASGQELSIFFVRLH</sequence>
<comment type="caution">
    <text evidence="2">The sequence shown here is derived from an EMBL/GenBank/DDBJ whole genome shotgun (WGS) entry which is preliminary data.</text>
</comment>
<dbReference type="Proteomes" id="UP000222542">
    <property type="component" value="Unassembled WGS sequence"/>
</dbReference>
<dbReference type="PANTHER" id="PTHR31696">
    <property type="entry name" value="PROTEIN MIZU-KUSSEI 1"/>
    <property type="match status" value="1"/>
</dbReference>
<feature type="region of interest" description="Disordered" evidence="1">
    <location>
        <begin position="39"/>
        <end position="72"/>
    </location>
</feature>
<dbReference type="EMBL" id="AYRZ02000012">
    <property type="protein sequence ID" value="PHT66487.1"/>
    <property type="molecule type" value="Genomic_DNA"/>
</dbReference>
<dbReference type="PANTHER" id="PTHR31696:SF3">
    <property type="entry name" value="OS09G0463600 PROTEIN"/>
    <property type="match status" value="1"/>
</dbReference>
<name>A0A1U8F2L5_CAPAN</name>